<dbReference type="KEGG" id="euz:DVS28_b0107"/>
<dbReference type="EMBL" id="CP031166">
    <property type="protein sequence ID" value="AXV09877.1"/>
    <property type="molecule type" value="Genomic_DNA"/>
</dbReference>
<evidence type="ECO:0000259" key="2">
    <source>
        <dbReference type="Pfam" id="PF14216"/>
    </source>
</evidence>
<proteinExistence type="predicted"/>
<feature type="domain" description="DUF4326" evidence="2">
    <location>
        <begin position="12"/>
        <end position="86"/>
    </location>
</feature>
<name>A0A346Y5Y0_9ACTN</name>
<reference evidence="3 4" key="1">
    <citation type="submission" date="2018-09" db="EMBL/GenBank/DDBJ databases">
        <title>Complete genome sequence of Euzebya sp. DY32-46 isolated from seawater of Pacific Ocean.</title>
        <authorList>
            <person name="Xu L."/>
            <person name="Wu Y.-H."/>
            <person name="Xu X.-W."/>
        </authorList>
    </citation>
    <scope>NUCLEOTIDE SEQUENCE [LARGE SCALE GENOMIC DNA]</scope>
    <source>
        <strain evidence="3 4">DY32-46</strain>
        <plasmid evidence="4">pedy32-46i</plasmid>
    </source>
</reference>
<evidence type="ECO:0000313" key="3">
    <source>
        <dbReference type="EMBL" id="AXV09877.1"/>
    </source>
</evidence>
<dbReference type="InterPro" id="IPR025475">
    <property type="entry name" value="DUF4326"/>
</dbReference>
<geneLocation type="plasmid" evidence="4">
    <name>pedy32-46i</name>
</geneLocation>
<dbReference type="Pfam" id="PF14216">
    <property type="entry name" value="DUF4326"/>
    <property type="match status" value="1"/>
</dbReference>
<evidence type="ECO:0000313" key="4">
    <source>
        <dbReference type="Proteomes" id="UP000264006"/>
    </source>
</evidence>
<feature type="region of interest" description="Disordered" evidence="1">
    <location>
        <begin position="1"/>
        <end position="25"/>
    </location>
</feature>
<dbReference type="AlphaFoldDB" id="A0A346Y5Y0"/>
<protein>
    <recommendedName>
        <fullName evidence="2">DUF4326 domain-containing protein</fullName>
    </recommendedName>
</protein>
<dbReference type="Proteomes" id="UP000264006">
    <property type="component" value="Plasmid pEDY32-46I"/>
</dbReference>
<evidence type="ECO:0000256" key="1">
    <source>
        <dbReference type="SAM" id="MobiDB-lite"/>
    </source>
</evidence>
<sequence>MTVPTVRNLRDGPVPPGAVRVDRRTDWGNPFPMAREADRDDVRARFHDWFHTHSDAAPLRARIGELAGKDLHCWCAPRRCHADTLLAAANGGVPVPAIQDRLL</sequence>
<keyword evidence="3" id="KW-0614">Plasmid</keyword>
<keyword evidence="4" id="KW-1185">Reference proteome</keyword>
<gene>
    <name evidence="3" type="ORF">DVS28_b0107</name>
</gene>
<accession>A0A346Y5Y0</accession>
<dbReference type="RefSeq" id="WP_114594488.1">
    <property type="nucleotide sequence ID" value="NZ_CP031166.1"/>
</dbReference>
<organism evidence="3 4">
    <name type="scientific">Euzebya pacifica</name>
    <dbReference type="NCBI Taxonomy" id="1608957"/>
    <lineage>
        <taxon>Bacteria</taxon>
        <taxon>Bacillati</taxon>
        <taxon>Actinomycetota</taxon>
        <taxon>Nitriliruptoria</taxon>
        <taxon>Euzebyales</taxon>
    </lineage>
</organism>
<dbReference type="OrthoDB" id="3483205at2"/>